<feature type="transmembrane region" description="Helical" evidence="2">
    <location>
        <begin position="20"/>
        <end position="43"/>
    </location>
</feature>
<protein>
    <recommendedName>
        <fullName evidence="5">Cell division protein FtsL</fullName>
    </recommendedName>
</protein>
<organism evidence="3 4">
    <name type="scientific">Pontiella agarivorans</name>
    <dbReference type="NCBI Taxonomy" id="3038953"/>
    <lineage>
        <taxon>Bacteria</taxon>
        <taxon>Pseudomonadati</taxon>
        <taxon>Kiritimatiellota</taxon>
        <taxon>Kiritimatiellia</taxon>
        <taxon>Kiritimatiellales</taxon>
        <taxon>Pontiellaceae</taxon>
        <taxon>Pontiella</taxon>
    </lineage>
</organism>
<evidence type="ECO:0000313" key="4">
    <source>
        <dbReference type="Proteomes" id="UP001290861"/>
    </source>
</evidence>
<dbReference type="Proteomes" id="UP001290861">
    <property type="component" value="Unassembled WGS sequence"/>
</dbReference>
<evidence type="ECO:0008006" key="5">
    <source>
        <dbReference type="Google" id="ProtNLM"/>
    </source>
</evidence>
<keyword evidence="2" id="KW-0812">Transmembrane</keyword>
<evidence type="ECO:0000256" key="2">
    <source>
        <dbReference type="SAM" id="Phobius"/>
    </source>
</evidence>
<feature type="coiled-coil region" evidence="1">
    <location>
        <begin position="47"/>
        <end position="74"/>
    </location>
</feature>
<proteinExistence type="predicted"/>
<evidence type="ECO:0000313" key="3">
    <source>
        <dbReference type="EMBL" id="MDZ8117116.1"/>
    </source>
</evidence>
<gene>
    <name evidence="3" type="ORF">P9H32_00625</name>
</gene>
<name>A0ABU5MSJ4_9BACT</name>
<accession>A0ABU5MSJ4</accession>
<keyword evidence="2" id="KW-1133">Transmembrane helix</keyword>
<dbReference type="EMBL" id="JARVCO010000002">
    <property type="protein sequence ID" value="MDZ8117116.1"/>
    <property type="molecule type" value="Genomic_DNA"/>
</dbReference>
<keyword evidence="4" id="KW-1185">Reference proteome</keyword>
<reference evidence="3 4" key="1">
    <citation type="journal article" date="2024" name="Appl. Environ. Microbiol.">
        <title>Pontiella agarivorans sp. nov., a novel marine anaerobic bacterium capable of degrading macroalgal polysaccharides and fixing nitrogen.</title>
        <authorList>
            <person name="Liu N."/>
            <person name="Kivenson V."/>
            <person name="Peng X."/>
            <person name="Cui Z."/>
            <person name="Lankiewicz T.S."/>
            <person name="Gosselin K.M."/>
            <person name="English C.J."/>
            <person name="Blair E.M."/>
            <person name="O'Malley M.A."/>
            <person name="Valentine D.L."/>
        </authorList>
    </citation>
    <scope>NUCLEOTIDE SEQUENCE [LARGE SCALE GENOMIC DNA]</scope>
    <source>
        <strain evidence="3 4">NLcol2</strain>
    </source>
</reference>
<keyword evidence="2" id="KW-0472">Membrane</keyword>
<comment type="caution">
    <text evidence="3">The sequence shown here is derived from an EMBL/GenBank/DDBJ whole genome shotgun (WGS) entry which is preliminary data.</text>
</comment>
<sequence>MAAKKRKTTKRKMKQNQVQVPFPVLLANVLVLVAVMGLSYMWLCSRCDALGRDIKAKEAELAQAQKRLVNEQDRWSTITSPANLERAIKRHRLKMSMPELNRVVEVGHWDVTARTAMNGGSRRSVQ</sequence>
<keyword evidence="1" id="KW-0175">Coiled coil</keyword>
<evidence type="ECO:0000256" key="1">
    <source>
        <dbReference type="SAM" id="Coils"/>
    </source>
</evidence>
<dbReference type="RefSeq" id="WP_322606921.1">
    <property type="nucleotide sequence ID" value="NZ_JARVCO010000002.1"/>
</dbReference>